<protein>
    <submittedName>
        <fullName evidence="1">Uncharacterized protein</fullName>
    </submittedName>
</protein>
<dbReference type="AlphaFoldDB" id="A0A117I8D8"/>
<reference evidence="2" key="2">
    <citation type="submission" date="2016-02" db="EMBL/GenBank/DDBJ databases">
        <title>Draft genome sequence of five rapidly growing Mycobacterium species.</title>
        <authorList>
            <person name="Katahira K."/>
            <person name="Gotou Y."/>
            <person name="Iida K."/>
            <person name="Ogura Y."/>
            <person name="Hayashi T."/>
        </authorList>
    </citation>
    <scope>NUCLEOTIDE SEQUENCE [LARGE SCALE GENOMIC DNA]</scope>
    <source>
        <strain evidence="2">JCM15298</strain>
    </source>
</reference>
<organism evidence="1 2">
    <name type="scientific">Mycolicibacterium canariasense</name>
    <name type="common">Mycobacterium canariasense</name>
    <dbReference type="NCBI Taxonomy" id="228230"/>
    <lineage>
        <taxon>Bacteria</taxon>
        <taxon>Bacillati</taxon>
        <taxon>Actinomycetota</taxon>
        <taxon>Actinomycetes</taxon>
        <taxon>Mycobacteriales</taxon>
        <taxon>Mycobacteriaceae</taxon>
        <taxon>Mycolicibacterium</taxon>
    </lineage>
</organism>
<accession>A0A117I8D8</accession>
<name>A0A117I8D8_MYCCR</name>
<evidence type="ECO:0000313" key="2">
    <source>
        <dbReference type="Proteomes" id="UP000069443"/>
    </source>
</evidence>
<gene>
    <name evidence="1" type="ORF">RMCC_0046</name>
</gene>
<proteinExistence type="predicted"/>
<reference evidence="2" key="1">
    <citation type="journal article" date="2016" name="Genome Announc.">
        <title>Draft Genome Sequences of Five Rapidly Growing Mycobacterium Species, M. thermoresistibile, M. fortuitum subsp. acetamidolyticum, M. canariasense, M. brisbanense, and M. novocastrense.</title>
        <authorList>
            <person name="Katahira K."/>
            <person name="Ogura Y."/>
            <person name="Gotoh Y."/>
            <person name="Hayashi T."/>
        </authorList>
    </citation>
    <scope>NUCLEOTIDE SEQUENCE [LARGE SCALE GENOMIC DNA]</scope>
    <source>
        <strain evidence="2">JCM15298</strain>
    </source>
</reference>
<keyword evidence="2" id="KW-1185">Reference proteome</keyword>
<evidence type="ECO:0000313" key="1">
    <source>
        <dbReference type="EMBL" id="GAS93079.1"/>
    </source>
</evidence>
<dbReference type="EMBL" id="BCSY01000005">
    <property type="protein sequence ID" value="GAS93079.1"/>
    <property type="molecule type" value="Genomic_DNA"/>
</dbReference>
<feature type="non-terminal residue" evidence="1">
    <location>
        <position position="40"/>
    </location>
</feature>
<sequence>MGGDPGFVFSALSFEAAVVGGAFGADAPGPLVGSAALSSR</sequence>
<dbReference type="STRING" id="228230.RMCC_0046"/>
<comment type="caution">
    <text evidence="1">The sequence shown here is derived from an EMBL/GenBank/DDBJ whole genome shotgun (WGS) entry which is preliminary data.</text>
</comment>
<dbReference type="Proteomes" id="UP000069443">
    <property type="component" value="Unassembled WGS sequence"/>
</dbReference>